<feature type="compositionally biased region" description="Basic and acidic residues" evidence="1">
    <location>
        <begin position="104"/>
        <end position="131"/>
    </location>
</feature>
<dbReference type="EMBL" id="BK016015">
    <property type="protein sequence ID" value="DAF89718.1"/>
    <property type="molecule type" value="Genomic_DNA"/>
</dbReference>
<evidence type="ECO:0000256" key="1">
    <source>
        <dbReference type="SAM" id="MobiDB-lite"/>
    </source>
</evidence>
<sequence length="294" mass="32743">MADKRKHSLMPFDTGAWLTDPRVNTLSLMAKGAWVGLLCYMWESSQRGMLVKPNNAPYTLNELVALSGCTDDEPIQELIDCGVLSLNHKGVYYSADMVKQADISEKRRNAGKKGGDAMKHRISEAPKKGNKDATPSPIESPPTSKQEQPLLFPNEPSSDDAPPPLTEKQKQMVEKKKKYNYAECVTLTRDEYAKLCAEHGEDAAKRMIEILDNYKGSKGKRYKSDYKAILNWVVDRYNEEYIKYGTQRKAASTAQDTGRGIENHTGYASGTIPLDETAGGSSDSPTQKGYSERF</sequence>
<accession>A0A8S5U5P7</accession>
<feature type="compositionally biased region" description="Polar residues" evidence="1">
    <location>
        <begin position="279"/>
        <end position="294"/>
    </location>
</feature>
<organism evidence="2">
    <name type="scientific">Siphoviridae sp. ctCS019</name>
    <dbReference type="NCBI Taxonomy" id="2825378"/>
    <lineage>
        <taxon>Viruses</taxon>
        <taxon>Duplodnaviria</taxon>
        <taxon>Heunggongvirae</taxon>
        <taxon>Uroviricota</taxon>
        <taxon>Caudoviricetes</taxon>
    </lineage>
</organism>
<name>A0A8S5U5P7_9CAUD</name>
<proteinExistence type="predicted"/>
<evidence type="ECO:0000313" key="2">
    <source>
        <dbReference type="EMBL" id="DAF89718.1"/>
    </source>
</evidence>
<reference evidence="2" key="1">
    <citation type="journal article" date="2021" name="Proc. Natl. Acad. Sci. U.S.A.">
        <title>A Catalog of Tens of Thousands of Viruses from Human Metagenomes Reveals Hidden Associations with Chronic Diseases.</title>
        <authorList>
            <person name="Tisza M.J."/>
            <person name="Buck C.B."/>
        </authorList>
    </citation>
    <scope>NUCLEOTIDE SEQUENCE</scope>
    <source>
        <strain evidence="2">CtCS019</strain>
    </source>
</reference>
<feature type="region of interest" description="Disordered" evidence="1">
    <location>
        <begin position="249"/>
        <end position="294"/>
    </location>
</feature>
<protein>
    <submittedName>
        <fullName evidence="2">Uncharacterized protein</fullName>
    </submittedName>
</protein>
<feature type="region of interest" description="Disordered" evidence="1">
    <location>
        <begin position="104"/>
        <end position="173"/>
    </location>
</feature>